<reference evidence="2 3" key="1">
    <citation type="submission" date="2020-08" db="EMBL/GenBank/DDBJ databases">
        <title>Sequencing the genomes of 1000 actinobacteria strains.</title>
        <authorList>
            <person name="Klenk H.-P."/>
        </authorList>
    </citation>
    <scope>NUCLEOTIDE SEQUENCE [LARGE SCALE GENOMIC DNA]</scope>
    <source>
        <strain evidence="2 3">DSM 102030</strain>
    </source>
</reference>
<organism evidence="2 3">
    <name type="scientific">Lipingzhangella halophila</name>
    <dbReference type="NCBI Taxonomy" id="1783352"/>
    <lineage>
        <taxon>Bacteria</taxon>
        <taxon>Bacillati</taxon>
        <taxon>Actinomycetota</taxon>
        <taxon>Actinomycetes</taxon>
        <taxon>Streptosporangiales</taxon>
        <taxon>Nocardiopsidaceae</taxon>
        <taxon>Lipingzhangella</taxon>
    </lineage>
</organism>
<dbReference type="AlphaFoldDB" id="A0A7W7W181"/>
<dbReference type="Proteomes" id="UP000523007">
    <property type="component" value="Unassembled WGS sequence"/>
</dbReference>
<proteinExistence type="predicted"/>
<evidence type="ECO:0000256" key="1">
    <source>
        <dbReference type="SAM" id="MobiDB-lite"/>
    </source>
</evidence>
<gene>
    <name evidence="2" type="ORF">F4561_001196</name>
</gene>
<keyword evidence="3" id="KW-1185">Reference proteome</keyword>
<dbReference type="RefSeq" id="WP_184575524.1">
    <property type="nucleotide sequence ID" value="NZ_JACHJT010000001.1"/>
</dbReference>
<sequence>MHDHSAHRVQTQRARVLREAYAANPHRFRSVPLPPPLPEVVHINPPEPQREREEASPDLGEPAA</sequence>
<feature type="region of interest" description="Disordered" evidence="1">
    <location>
        <begin position="25"/>
        <end position="64"/>
    </location>
</feature>
<evidence type="ECO:0000313" key="2">
    <source>
        <dbReference type="EMBL" id="MBB4930376.1"/>
    </source>
</evidence>
<name>A0A7W7W181_9ACTN</name>
<evidence type="ECO:0000313" key="3">
    <source>
        <dbReference type="Proteomes" id="UP000523007"/>
    </source>
</evidence>
<accession>A0A7W7W181</accession>
<dbReference type="EMBL" id="JACHJT010000001">
    <property type="protein sequence ID" value="MBB4930376.1"/>
    <property type="molecule type" value="Genomic_DNA"/>
</dbReference>
<protein>
    <submittedName>
        <fullName evidence="2">Uncharacterized protein</fullName>
    </submittedName>
</protein>
<comment type="caution">
    <text evidence="2">The sequence shown here is derived from an EMBL/GenBank/DDBJ whole genome shotgun (WGS) entry which is preliminary data.</text>
</comment>